<gene>
    <name evidence="2" type="ORF">KC19_VG252700</name>
</gene>
<feature type="compositionally biased region" description="Polar residues" evidence="1">
    <location>
        <begin position="64"/>
        <end position="88"/>
    </location>
</feature>
<feature type="compositionally biased region" description="Low complexity" evidence="1">
    <location>
        <begin position="89"/>
        <end position="107"/>
    </location>
</feature>
<feature type="compositionally biased region" description="Basic and acidic residues" evidence="1">
    <location>
        <begin position="374"/>
        <end position="384"/>
    </location>
</feature>
<feature type="region of interest" description="Disordered" evidence="1">
    <location>
        <begin position="350"/>
        <end position="393"/>
    </location>
</feature>
<evidence type="ECO:0000313" key="3">
    <source>
        <dbReference type="Proteomes" id="UP000822688"/>
    </source>
</evidence>
<proteinExistence type="predicted"/>
<keyword evidence="3" id="KW-1185">Reference proteome</keyword>
<accession>A0A8T0HTY4</accession>
<organism evidence="2 3">
    <name type="scientific">Ceratodon purpureus</name>
    <name type="common">Fire moss</name>
    <name type="synonym">Dicranum purpureum</name>
    <dbReference type="NCBI Taxonomy" id="3225"/>
    <lineage>
        <taxon>Eukaryota</taxon>
        <taxon>Viridiplantae</taxon>
        <taxon>Streptophyta</taxon>
        <taxon>Embryophyta</taxon>
        <taxon>Bryophyta</taxon>
        <taxon>Bryophytina</taxon>
        <taxon>Bryopsida</taxon>
        <taxon>Dicranidae</taxon>
        <taxon>Pseudoditrichales</taxon>
        <taxon>Ditrichaceae</taxon>
        <taxon>Ceratodon</taxon>
    </lineage>
</organism>
<evidence type="ECO:0000313" key="2">
    <source>
        <dbReference type="EMBL" id="KAG0574306.1"/>
    </source>
</evidence>
<dbReference type="Proteomes" id="UP000822688">
    <property type="component" value="Chromosome V"/>
</dbReference>
<dbReference type="AlphaFoldDB" id="A0A8T0HTY4"/>
<sequence length="536" mass="59902">MANLDACSSSSYSIPNGIYAPSCCMLTHDVQSECFLESKFSFCLPFLIHLSTMLGRGGAGSPLYSNRTAMSRPNQQQSNVPSPHTGSNSTSRGSAFGSGRAGSFHSSPSVRGIPNSIADRNRMLPIRPRVAYAPSQMFSAPSPSRTSAVAIPPRHCISDPLPSTSPPASLPAPVLASGTLVVAPARPRNATCPSQRDTINAAQRQQRQLDHAAYGEMRAAHAHGRQARFPIATTPTGDIIGQQTKWHRVVRAIAKRTLDWSIREHKKHPVSWKWSLSTIQRELDKMFTFEVPVREEVLAKYVAGFISNDRSKWKKWWAENNYTQHEDCPDEAFTMLDKYWRRNVGKRESEAMREKRARVGSTSSGSFPYSDDSPSEKQSQRDDGSDPFVEYPEDDDLDFAQHMSSLDYNAVTFPTQTPFNSFESARSEPSVPLSHDSLMDFDTEIADTGLPSLYTQNSNPSSAMYAYHENERHTHYQRPAHREGLTQYEKNYFESQRELEAKARLQVLESRMINCEDSALAMGSRLDFIQADVSST</sequence>
<name>A0A8T0HTY4_CERPU</name>
<dbReference type="EMBL" id="CM026426">
    <property type="protein sequence ID" value="KAG0574306.1"/>
    <property type="molecule type" value="Genomic_DNA"/>
</dbReference>
<reference evidence="2" key="1">
    <citation type="submission" date="2020-06" db="EMBL/GenBank/DDBJ databases">
        <title>WGS assembly of Ceratodon purpureus strain R40.</title>
        <authorList>
            <person name="Carey S.B."/>
            <person name="Jenkins J."/>
            <person name="Shu S."/>
            <person name="Lovell J.T."/>
            <person name="Sreedasyam A."/>
            <person name="Maumus F."/>
            <person name="Tiley G.P."/>
            <person name="Fernandez-Pozo N."/>
            <person name="Barry K."/>
            <person name="Chen C."/>
            <person name="Wang M."/>
            <person name="Lipzen A."/>
            <person name="Daum C."/>
            <person name="Saski C.A."/>
            <person name="Payton A.C."/>
            <person name="Mcbreen J.C."/>
            <person name="Conrad R.E."/>
            <person name="Kollar L.M."/>
            <person name="Olsson S."/>
            <person name="Huttunen S."/>
            <person name="Landis J.B."/>
            <person name="Wickett N.J."/>
            <person name="Johnson M.G."/>
            <person name="Rensing S.A."/>
            <person name="Grimwood J."/>
            <person name="Schmutz J."/>
            <person name="Mcdaniel S.F."/>
        </authorList>
    </citation>
    <scope>NUCLEOTIDE SEQUENCE</scope>
    <source>
        <strain evidence="2">R40</strain>
    </source>
</reference>
<protein>
    <submittedName>
        <fullName evidence="2">Uncharacterized protein</fullName>
    </submittedName>
</protein>
<feature type="region of interest" description="Disordered" evidence="1">
    <location>
        <begin position="64"/>
        <end position="121"/>
    </location>
</feature>
<comment type="caution">
    <text evidence="2">The sequence shown here is derived from an EMBL/GenBank/DDBJ whole genome shotgun (WGS) entry which is preliminary data.</text>
</comment>
<evidence type="ECO:0000256" key="1">
    <source>
        <dbReference type="SAM" id="MobiDB-lite"/>
    </source>
</evidence>